<evidence type="ECO:0000256" key="11">
    <source>
        <dbReference type="RuleBase" id="RU000488"/>
    </source>
</evidence>
<keyword evidence="13" id="KW-1185">Reference proteome</keyword>
<sequence>MDFLIGGLAAMGATIFSNPLDVLKTRMQLQGELKAPGQHAIHYRHSLHAAYVIVKTEGIFALQKGLTAALIMHGLRNSIKLGSYQCLANRGYTCNDEGKTIFHKSLLAGSFSGAAGAFCGSPFLKPLKKLLWDINTDIQVLYKLSKQFITSMGQIQGLWRGANANILRTIVGTSVQLTSFAKTKDVLKNHETFCHSTVITAFTASIVGGILQTVFQSPLDLISIRLYNQSMLHNEQRK</sequence>
<dbReference type="InterPro" id="IPR051508">
    <property type="entry name" value="Mito_Carrier_Antiporter"/>
</dbReference>
<dbReference type="InterPro" id="IPR023395">
    <property type="entry name" value="MCP_dom_sf"/>
</dbReference>
<dbReference type="PROSITE" id="PS50920">
    <property type="entry name" value="SOLCAR"/>
    <property type="match status" value="1"/>
</dbReference>
<organism evidence="12 13">
    <name type="scientific">Asbolus verrucosus</name>
    <name type="common">Desert ironclad beetle</name>
    <dbReference type="NCBI Taxonomy" id="1661398"/>
    <lineage>
        <taxon>Eukaryota</taxon>
        <taxon>Metazoa</taxon>
        <taxon>Ecdysozoa</taxon>
        <taxon>Arthropoda</taxon>
        <taxon>Hexapoda</taxon>
        <taxon>Insecta</taxon>
        <taxon>Pterygota</taxon>
        <taxon>Neoptera</taxon>
        <taxon>Endopterygota</taxon>
        <taxon>Coleoptera</taxon>
        <taxon>Polyphaga</taxon>
        <taxon>Cucujiformia</taxon>
        <taxon>Tenebrionidae</taxon>
        <taxon>Pimeliinae</taxon>
        <taxon>Asbolus</taxon>
    </lineage>
</organism>
<dbReference type="AlphaFoldDB" id="A0A482W1S8"/>
<gene>
    <name evidence="12" type="ORF">BDFB_007072</name>
</gene>
<evidence type="ECO:0000256" key="6">
    <source>
        <dbReference type="ARBA" id="ARBA00022792"/>
    </source>
</evidence>
<evidence type="ECO:0000313" key="13">
    <source>
        <dbReference type="Proteomes" id="UP000292052"/>
    </source>
</evidence>
<keyword evidence="3 11" id="KW-0813">Transport</keyword>
<evidence type="ECO:0000256" key="9">
    <source>
        <dbReference type="ARBA" id="ARBA00023136"/>
    </source>
</evidence>
<dbReference type="PANTHER" id="PTHR45928:SF1">
    <property type="entry name" value="RE38146P"/>
    <property type="match status" value="1"/>
</dbReference>
<proteinExistence type="inferred from homology"/>
<evidence type="ECO:0000256" key="5">
    <source>
        <dbReference type="ARBA" id="ARBA00022737"/>
    </source>
</evidence>
<dbReference type="Pfam" id="PF00153">
    <property type="entry name" value="Mito_carr"/>
    <property type="match status" value="2"/>
</dbReference>
<reference evidence="12 13" key="1">
    <citation type="submission" date="2017-03" db="EMBL/GenBank/DDBJ databases">
        <title>Genome of the blue death feigning beetle - Asbolus verrucosus.</title>
        <authorList>
            <person name="Rider S.D."/>
        </authorList>
    </citation>
    <scope>NUCLEOTIDE SEQUENCE [LARGE SCALE GENOMIC DNA]</scope>
    <source>
        <strain evidence="12">Butters</strain>
        <tissue evidence="12">Head and leg muscle</tissue>
    </source>
</reference>
<dbReference type="PANTHER" id="PTHR45928">
    <property type="entry name" value="RE38146P"/>
    <property type="match status" value="1"/>
</dbReference>
<evidence type="ECO:0000256" key="1">
    <source>
        <dbReference type="ARBA" id="ARBA00004448"/>
    </source>
</evidence>
<evidence type="ECO:0000256" key="8">
    <source>
        <dbReference type="ARBA" id="ARBA00023128"/>
    </source>
</evidence>
<dbReference type="InterPro" id="IPR018108">
    <property type="entry name" value="MCP_transmembrane"/>
</dbReference>
<dbReference type="OrthoDB" id="6703404at2759"/>
<comment type="similarity">
    <text evidence="2 11">Belongs to the mitochondrial carrier (TC 2.A.29) family.</text>
</comment>
<keyword evidence="9 10" id="KW-0472">Membrane</keyword>
<evidence type="ECO:0000256" key="3">
    <source>
        <dbReference type="ARBA" id="ARBA00022448"/>
    </source>
</evidence>
<evidence type="ECO:0000256" key="4">
    <source>
        <dbReference type="ARBA" id="ARBA00022692"/>
    </source>
</evidence>
<evidence type="ECO:0000256" key="7">
    <source>
        <dbReference type="ARBA" id="ARBA00022989"/>
    </source>
</evidence>
<protein>
    <submittedName>
        <fullName evidence="12">Mito carr domain containing protein</fullName>
    </submittedName>
</protein>
<dbReference type="GO" id="GO:0005743">
    <property type="term" value="C:mitochondrial inner membrane"/>
    <property type="evidence" value="ECO:0007669"/>
    <property type="project" value="UniProtKB-SubCell"/>
</dbReference>
<comment type="subcellular location">
    <subcellularLocation>
        <location evidence="1">Mitochondrion inner membrane</location>
        <topology evidence="1">Multi-pass membrane protein</topology>
    </subcellularLocation>
</comment>
<dbReference type="SUPFAM" id="SSF103506">
    <property type="entry name" value="Mitochondrial carrier"/>
    <property type="match status" value="1"/>
</dbReference>
<evidence type="ECO:0000256" key="2">
    <source>
        <dbReference type="ARBA" id="ARBA00006375"/>
    </source>
</evidence>
<evidence type="ECO:0000313" key="12">
    <source>
        <dbReference type="EMBL" id="RZC39004.1"/>
    </source>
</evidence>
<comment type="caution">
    <text evidence="12">The sequence shown here is derived from an EMBL/GenBank/DDBJ whole genome shotgun (WGS) entry which is preliminary data.</text>
</comment>
<evidence type="ECO:0000256" key="10">
    <source>
        <dbReference type="PROSITE-ProRule" id="PRU00282"/>
    </source>
</evidence>
<keyword evidence="8" id="KW-0496">Mitochondrion</keyword>
<accession>A0A482W1S8</accession>
<dbReference type="Proteomes" id="UP000292052">
    <property type="component" value="Unassembled WGS sequence"/>
</dbReference>
<keyword evidence="7" id="KW-1133">Transmembrane helix</keyword>
<dbReference type="EMBL" id="QDEB01038159">
    <property type="protein sequence ID" value="RZC39004.1"/>
    <property type="molecule type" value="Genomic_DNA"/>
</dbReference>
<dbReference type="Gene3D" id="1.50.40.10">
    <property type="entry name" value="Mitochondrial carrier domain"/>
    <property type="match status" value="1"/>
</dbReference>
<feature type="repeat" description="Solcar" evidence="10">
    <location>
        <begin position="1"/>
        <end position="90"/>
    </location>
</feature>
<name>A0A482W1S8_ASBVE</name>
<keyword evidence="5" id="KW-0677">Repeat</keyword>
<keyword evidence="4 10" id="KW-0812">Transmembrane</keyword>
<keyword evidence="6" id="KW-0999">Mitochondrion inner membrane</keyword>